<comment type="caution">
    <text evidence="1">The sequence shown here is derived from an EMBL/GenBank/DDBJ whole genome shotgun (WGS) entry which is preliminary data.</text>
</comment>
<reference evidence="1 2" key="1">
    <citation type="submission" date="2018-04" db="EMBL/GenBank/DDBJ databases">
        <title>Genomic Encyclopedia of Type Strains, Phase IV (KMG-IV): sequencing the most valuable type-strain genomes for metagenomic binning, comparative biology and taxonomic classification.</title>
        <authorList>
            <person name="Goeker M."/>
        </authorList>
    </citation>
    <scope>NUCLEOTIDE SEQUENCE [LARGE SCALE GENOMIC DNA]</scope>
    <source>
        <strain evidence="1 2">DSM 10065</strain>
    </source>
</reference>
<gene>
    <name evidence="1" type="ORF">C7440_1671</name>
</gene>
<dbReference type="AlphaFoldDB" id="A0A2U1CMF6"/>
<organism evidence="1 2">
    <name type="scientific">Pusillimonas noertemannii</name>
    <dbReference type="NCBI Taxonomy" id="305977"/>
    <lineage>
        <taxon>Bacteria</taxon>
        <taxon>Pseudomonadati</taxon>
        <taxon>Pseudomonadota</taxon>
        <taxon>Betaproteobacteria</taxon>
        <taxon>Burkholderiales</taxon>
        <taxon>Alcaligenaceae</taxon>
        <taxon>Pusillimonas</taxon>
    </lineage>
</organism>
<name>A0A2U1CMF6_9BURK</name>
<protein>
    <submittedName>
        <fullName evidence="1">Uncharacterized protein</fullName>
    </submittedName>
</protein>
<accession>A0A2U1CMF6</accession>
<evidence type="ECO:0000313" key="1">
    <source>
        <dbReference type="EMBL" id="PVY62178.1"/>
    </source>
</evidence>
<dbReference type="Proteomes" id="UP000246145">
    <property type="component" value="Unassembled WGS sequence"/>
</dbReference>
<dbReference type="OrthoDB" id="8613896at2"/>
<proteinExistence type="predicted"/>
<sequence length="260" mass="28120">MSIVASLTPALSSLWDGLNPHLIASFYQVDRQGKRIDSAITVKAPLVEAEMEISLNWQSPFEQSGPESKAPALLAMLQSGTLQPFVDAVLGKPKEGEQASGAQKASADFLKQFEGRTGITKLNSTQVFTGMPPVKFSVQALFRAWRDAATEVEAPFEQLMQWSLPEKLSTDGTVLPRLVESAKGETGSIEALLPSLSPVMIALQYKGRTFAPLVIESIGMPLSSPIDADGNFVELLVPMTICSLTALDKEDWANVRKVAM</sequence>
<keyword evidence="2" id="KW-1185">Reference proteome</keyword>
<evidence type="ECO:0000313" key="2">
    <source>
        <dbReference type="Proteomes" id="UP000246145"/>
    </source>
</evidence>
<dbReference type="EMBL" id="QEKO01000002">
    <property type="protein sequence ID" value="PVY62178.1"/>
    <property type="molecule type" value="Genomic_DNA"/>
</dbReference>
<dbReference type="RefSeq" id="WP_116518171.1">
    <property type="nucleotide sequence ID" value="NZ_JACCEX010000002.1"/>
</dbReference>